<dbReference type="Gramene" id="TraesNOR2D03G01247050.1">
    <property type="protein sequence ID" value="TraesNOR2D03G01247050.1"/>
    <property type="gene ID" value="TraesNOR2D03G01247050"/>
</dbReference>
<evidence type="ECO:0000313" key="3">
    <source>
        <dbReference type="Proteomes" id="UP000019116"/>
    </source>
</evidence>
<dbReference type="Proteomes" id="UP000019116">
    <property type="component" value="Chromosome 2D"/>
</dbReference>
<dbReference type="Gramene" id="TraesJAG2D03G01237050.1">
    <property type="protein sequence ID" value="TraesJAG2D03G01237050.1"/>
    <property type="gene ID" value="TraesJAG2D03G01237050"/>
</dbReference>
<dbReference type="Gramene" id="TraesLAC2D03G01182300.1">
    <property type="protein sequence ID" value="TraesLAC2D03G01182300.1"/>
    <property type="gene ID" value="TraesLAC2D03G01182300"/>
</dbReference>
<dbReference type="InterPro" id="IPR040412">
    <property type="entry name" value="At1g65710-like"/>
</dbReference>
<feature type="region of interest" description="Disordered" evidence="1">
    <location>
        <begin position="132"/>
        <end position="392"/>
    </location>
</feature>
<feature type="compositionally biased region" description="Polar residues" evidence="1">
    <location>
        <begin position="748"/>
        <end position="757"/>
    </location>
</feature>
<feature type="region of interest" description="Disordered" evidence="1">
    <location>
        <begin position="1"/>
        <end position="65"/>
    </location>
</feature>
<evidence type="ECO:0000313" key="2">
    <source>
        <dbReference type="EnsemblPlants" id="TraesCS2D02G370200.1"/>
    </source>
</evidence>
<dbReference type="Gramene" id="TraesCS2D02G370200.1">
    <property type="protein sequence ID" value="TraesCS2D02G370200.1"/>
    <property type="gene ID" value="TraesCS2D02G370200"/>
</dbReference>
<dbReference type="Gramene" id="TraesSTA2D03G01219520.1">
    <property type="protein sequence ID" value="TraesSTA2D03G01219520.1"/>
    <property type="gene ID" value="TraesSTA2D03G01219520"/>
</dbReference>
<feature type="compositionally biased region" description="Polar residues" evidence="1">
    <location>
        <begin position="705"/>
        <end position="715"/>
    </location>
</feature>
<feature type="compositionally biased region" description="Polar residues" evidence="1">
    <location>
        <begin position="337"/>
        <end position="349"/>
    </location>
</feature>
<keyword evidence="3" id="KW-1185">Reference proteome</keyword>
<proteinExistence type="predicted"/>
<feature type="compositionally biased region" description="Basic and acidic residues" evidence="1">
    <location>
        <begin position="56"/>
        <end position="65"/>
    </location>
</feature>
<dbReference type="Gramene" id="TraesJUL2D03G01237200.1">
    <property type="protein sequence ID" value="TraesJUL2D03G01237200.1"/>
    <property type="gene ID" value="TraesJUL2D03G01237200"/>
</dbReference>
<dbReference type="Gramene" id="TraesLDM2D03G01231800.1">
    <property type="protein sequence ID" value="TraesLDM2D03G01231800.1"/>
    <property type="gene ID" value="TraesLDM2D03G01231800"/>
</dbReference>
<feature type="compositionally biased region" description="Basic and acidic residues" evidence="1">
    <location>
        <begin position="163"/>
        <end position="175"/>
    </location>
</feature>
<dbReference type="OMA" id="GTDMEEQ"/>
<feature type="compositionally biased region" description="Low complexity" evidence="1">
    <location>
        <begin position="99"/>
        <end position="110"/>
    </location>
</feature>
<dbReference type="PANTHER" id="PTHR34367">
    <property type="entry name" value="OS02G0734667 PROTEIN"/>
    <property type="match status" value="1"/>
</dbReference>
<dbReference type="Gramene" id="TraesCLE_scaffold_026330_01G000100.1">
    <property type="protein sequence ID" value="TraesCLE_scaffold_026330_01G000100.1"/>
    <property type="gene ID" value="TraesCLE_scaffold_026330_01G000100"/>
</dbReference>
<feature type="region of interest" description="Disordered" evidence="1">
    <location>
        <begin position="79"/>
        <end position="120"/>
    </location>
</feature>
<dbReference type="Gramene" id="TraesARI2D03G01247160.1">
    <property type="protein sequence ID" value="TraesARI2D03G01247160.1"/>
    <property type="gene ID" value="TraesARI2D03G01247160"/>
</dbReference>
<dbReference type="EnsemblPlants" id="TraesCS2D02G370200.1">
    <property type="protein sequence ID" value="TraesCS2D02G370200.1"/>
    <property type="gene ID" value="TraesCS2D02G370200"/>
</dbReference>
<reference evidence="2" key="1">
    <citation type="submission" date="2018-08" db="EMBL/GenBank/DDBJ databases">
        <authorList>
            <person name="Rossello M."/>
        </authorList>
    </citation>
    <scope>NUCLEOTIDE SEQUENCE [LARGE SCALE GENOMIC DNA]</scope>
    <source>
        <strain evidence="2">cv. Chinese Spring</strain>
    </source>
</reference>
<dbReference type="Gramene" id="TraesCS2D03G0847700.1">
    <property type="protein sequence ID" value="TraesCS2D03G0847700.1.CDS"/>
    <property type="gene ID" value="TraesCS2D03G0847700"/>
</dbReference>
<organism evidence="2">
    <name type="scientific">Triticum aestivum</name>
    <name type="common">Wheat</name>
    <dbReference type="NCBI Taxonomy" id="4565"/>
    <lineage>
        <taxon>Eukaryota</taxon>
        <taxon>Viridiplantae</taxon>
        <taxon>Streptophyta</taxon>
        <taxon>Embryophyta</taxon>
        <taxon>Tracheophyta</taxon>
        <taxon>Spermatophyta</taxon>
        <taxon>Magnoliopsida</taxon>
        <taxon>Liliopsida</taxon>
        <taxon>Poales</taxon>
        <taxon>Poaceae</taxon>
        <taxon>BOP clade</taxon>
        <taxon>Pooideae</taxon>
        <taxon>Triticodae</taxon>
        <taxon>Triticeae</taxon>
        <taxon>Triticinae</taxon>
        <taxon>Triticum</taxon>
    </lineage>
</organism>
<feature type="compositionally biased region" description="Polar residues" evidence="1">
    <location>
        <begin position="658"/>
        <end position="692"/>
    </location>
</feature>
<dbReference type="PANTHER" id="PTHR34367:SF1">
    <property type="entry name" value="OS04G0528600 PROTEIN"/>
    <property type="match status" value="1"/>
</dbReference>
<feature type="region of interest" description="Disordered" evidence="1">
    <location>
        <begin position="653"/>
        <end position="757"/>
    </location>
</feature>
<name>A0A1D5UG85_WHEAT</name>
<dbReference type="Gramene" id="TraesPARA_EIv1.0_0716560.1">
    <property type="protein sequence ID" value="TraesPARA_EIv1.0_0716560.1.CDS"/>
    <property type="gene ID" value="TraesPARA_EIv1.0_0716560"/>
</dbReference>
<feature type="region of interest" description="Disordered" evidence="1">
    <location>
        <begin position="511"/>
        <end position="534"/>
    </location>
</feature>
<evidence type="ECO:0000256" key="1">
    <source>
        <dbReference type="SAM" id="MobiDB-lite"/>
    </source>
</evidence>
<dbReference type="AlphaFoldDB" id="A0A1D5UG85"/>
<feature type="compositionally biased region" description="Low complexity" evidence="1">
    <location>
        <begin position="284"/>
        <end position="297"/>
    </location>
</feature>
<dbReference type="OrthoDB" id="1927466at2759"/>
<dbReference type="Gramene" id="TraesCAD_scaffold_006017_01G000500.1">
    <property type="protein sequence ID" value="TraesCAD_scaffold_006017_01G000500.1"/>
    <property type="gene ID" value="TraesCAD_scaffold_006017_01G000500"/>
</dbReference>
<protein>
    <submittedName>
        <fullName evidence="2">Uncharacterized protein</fullName>
    </submittedName>
</protein>
<dbReference type="GeneID" id="123053934"/>
<accession>A0A1D5UG85</accession>
<dbReference type="Gramene" id="TraesROB_scaffold_004569_01G000100.1">
    <property type="protein sequence ID" value="TraesROB_scaffold_004569_01G000100.1"/>
    <property type="gene ID" value="TraesROB_scaffold_004569_01G000100"/>
</dbReference>
<reference evidence="2" key="2">
    <citation type="submission" date="2018-10" db="UniProtKB">
        <authorList>
            <consortium name="EnsemblPlants"/>
        </authorList>
    </citation>
    <scope>IDENTIFICATION</scope>
</reference>
<dbReference type="STRING" id="4565.A0A1D5UG85"/>
<sequence>MGLCLSKKQRRRQEEQPRNAAKKSGTGKEAAPLAPETKRAPTTAKPAPSRKATAPRAEEPAADKRTVFVVKAAAAAAAAEVASGGDSDGVKRAPPAPAAPVEEAAKPAVVSRVPVRTSSCTKEEVDAILIQCGRLSRSSSASGKAAASGESGAGHRRYSGSKRSYDFDRERRAGGVDDECDWDRLGGGGAASRPSPRRRTPDRKRSASHESRSGAGSGSRRVSRSPGRRGEGAPAAASSVGVERFARQPGKLVSVPAREKGRAPSPVKAAPAGKRYASPTLRSNSPARAAAVANENAGVQPTHGPSLSRSSSRKADHSPYRRNPMSELDENALANIHHTTNTGKPQNQKKPIESVAAVSQRLGERSQITKDKQETAEEAVASDTKAPSARMNATHTVSIVADSVVNNTRAGPGCRSSRRSSRDFDHSGSSFAFMEDAVAPDTRAPSSKINATHSVNIVAESVASTKAGPVGRSSRRSSRDFDHAFLNEAMASETKAPSSRMNATHTVSIVSESVASQKAGPAGRSSRRSSRDFDHNGNSYASLLLEDIQSYHQQNASDTAAAAPAFSLPACVSKACSILEAVADLNSSPSENRSFDLDRSADDKGSANMSCYSAGKAAGAGTHVVESELVVKDDLMEPSLHKYVSVRDIRGEAEPQESAGSNSFAGNPWTCSWEPNSVDSTERTWTASQSNSDDAEQRSGGTVGTPEQSWQSKQESGGRPRLGSAGSAQLGHGGAHRGGGSVARSDARTASANSSSA</sequence>
<dbReference type="RefSeq" id="XP_044333496.1">
    <property type="nucleotide sequence ID" value="XM_044477561.1"/>
</dbReference>
<feature type="compositionally biased region" description="Basic and acidic residues" evidence="1">
    <location>
        <begin position="203"/>
        <end position="212"/>
    </location>
</feature>
<feature type="region of interest" description="Disordered" evidence="1">
    <location>
        <begin position="407"/>
        <end position="428"/>
    </location>
</feature>
<dbReference type="Gramene" id="TraesSYM2D03G01246340.1">
    <property type="protein sequence ID" value="TraesSYM2D03G01246340.1"/>
    <property type="gene ID" value="TraesSYM2D03G01246340"/>
</dbReference>
<feature type="compositionally biased region" description="Low complexity" evidence="1">
    <location>
        <begin position="133"/>
        <end position="150"/>
    </location>
</feature>
<gene>
    <name evidence="2" type="primary">LOC123053934</name>
</gene>
<feature type="compositionally biased region" description="Basic and acidic residues" evidence="1">
    <location>
        <begin position="362"/>
        <end position="375"/>
    </location>
</feature>
<feature type="compositionally biased region" description="Gly residues" evidence="1">
    <location>
        <begin position="731"/>
        <end position="741"/>
    </location>
</feature>